<reference evidence="2 3" key="1">
    <citation type="submission" date="2022-03" db="EMBL/GenBank/DDBJ databases">
        <title>Rhizobium SSM4.3 sp. nov., isolated from Sediment (Gouqi Island).</title>
        <authorList>
            <person name="Chen G."/>
        </authorList>
    </citation>
    <scope>NUCLEOTIDE SEQUENCE [LARGE SCALE GENOMIC DNA]</scope>
    <source>
        <strain evidence="2 3">SSM4.3</strain>
        <plasmid evidence="2">unnamed</plasmid>
    </source>
</reference>
<gene>
    <name evidence="2" type="ORF">MKJ03_18315</name>
</gene>
<evidence type="ECO:0000313" key="2">
    <source>
        <dbReference type="EMBL" id="MCJ8240291.1"/>
    </source>
</evidence>
<name>A0ABT0D4F2_9HYPH</name>
<feature type="compositionally biased region" description="Low complexity" evidence="1">
    <location>
        <begin position="34"/>
        <end position="49"/>
    </location>
</feature>
<sequence length="49" mass="5287">METTTSTSQKTAAPATIPAHILQRLENEWRQVRQPGQSGQPGQPTASAK</sequence>
<dbReference type="Proteomes" id="UP001522662">
    <property type="component" value="Unassembled WGS sequence"/>
</dbReference>
<proteinExistence type="predicted"/>
<accession>A0ABT0D4F2</accession>
<dbReference type="EMBL" id="JALAYX010000005">
    <property type="protein sequence ID" value="MCJ8240291.1"/>
    <property type="molecule type" value="Genomic_DNA"/>
</dbReference>
<geneLocation type="plasmid" evidence="2">
    <name>unnamed</name>
</geneLocation>
<dbReference type="RefSeq" id="WP_245137632.1">
    <property type="nucleotide sequence ID" value="NZ_CP128477.1"/>
</dbReference>
<keyword evidence="2" id="KW-0614">Plasmid</keyword>
<protein>
    <submittedName>
        <fullName evidence="2">Uncharacterized protein</fullName>
    </submittedName>
</protein>
<organism evidence="2 3">
    <name type="scientific">Peteryoungia algae</name>
    <dbReference type="NCBI Taxonomy" id="2919917"/>
    <lineage>
        <taxon>Bacteria</taxon>
        <taxon>Pseudomonadati</taxon>
        <taxon>Pseudomonadota</taxon>
        <taxon>Alphaproteobacteria</taxon>
        <taxon>Hyphomicrobiales</taxon>
        <taxon>Rhizobiaceae</taxon>
        <taxon>Peteryoungia</taxon>
    </lineage>
</organism>
<feature type="region of interest" description="Disordered" evidence="1">
    <location>
        <begin position="29"/>
        <end position="49"/>
    </location>
</feature>
<keyword evidence="3" id="KW-1185">Reference proteome</keyword>
<comment type="caution">
    <text evidence="2">The sequence shown here is derived from an EMBL/GenBank/DDBJ whole genome shotgun (WGS) entry which is preliminary data.</text>
</comment>
<evidence type="ECO:0000256" key="1">
    <source>
        <dbReference type="SAM" id="MobiDB-lite"/>
    </source>
</evidence>
<evidence type="ECO:0000313" key="3">
    <source>
        <dbReference type="Proteomes" id="UP001522662"/>
    </source>
</evidence>